<keyword evidence="2" id="KW-1185">Reference proteome</keyword>
<organism evidence="1 2">
    <name type="scientific">Aliikangiella maris</name>
    <dbReference type="NCBI Taxonomy" id="3162458"/>
    <lineage>
        <taxon>Bacteria</taxon>
        <taxon>Pseudomonadati</taxon>
        <taxon>Pseudomonadota</taxon>
        <taxon>Gammaproteobacteria</taxon>
        <taxon>Oceanospirillales</taxon>
        <taxon>Pleioneaceae</taxon>
        <taxon>Aliikangiella</taxon>
    </lineage>
</organism>
<accession>A0ABV2C053</accession>
<name>A0ABV2C053_9GAMM</name>
<sequence>MLMHRKLLKSGLITSSRRSLLPQKSSHKGAEMSELLVKSAHHVKSHILEIEFTDGHKQNLDFAPFIFSSGHPDYDKYKKESEFLRFDIVDGNLNWDDYTMIFPVEDLYIGKIVK</sequence>
<dbReference type="InterPro" id="IPR036782">
    <property type="entry name" value="NE0471-like_N"/>
</dbReference>
<dbReference type="Gene3D" id="3.30.2020.10">
    <property type="entry name" value="NE0471-like N-terminal domain"/>
    <property type="match status" value="1"/>
</dbReference>
<dbReference type="RefSeq" id="WP_353898148.1">
    <property type="nucleotide sequence ID" value="NZ_JBEVCJ010000106.1"/>
</dbReference>
<evidence type="ECO:0000313" key="2">
    <source>
        <dbReference type="Proteomes" id="UP001548189"/>
    </source>
</evidence>
<dbReference type="Proteomes" id="UP001548189">
    <property type="component" value="Unassembled WGS sequence"/>
</dbReference>
<protein>
    <recommendedName>
        <fullName evidence="3">DUF2442 domain-containing protein</fullName>
    </recommendedName>
</protein>
<reference evidence="1 2" key="1">
    <citation type="submission" date="2024-06" db="EMBL/GenBank/DDBJ databases">
        <authorList>
            <person name="Li F."/>
        </authorList>
    </citation>
    <scope>NUCLEOTIDE SEQUENCE [LARGE SCALE GENOMIC DNA]</scope>
    <source>
        <strain evidence="1 2">GXAS 311</strain>
    </source>
</reference>
<evidence type="ECO:0008006" key="3">
    <source>
        <dbReference type="Google" id="ProtNLM"/>
    </source>
</evidence>
<comment type="caution">
    <text evidence="1">The sequence shown here is derived from an EMBL/GenBank/DDBJ whole genome shotgun (WGS) entry which is preliminary data.</text>
</comment>
<proteinExistence type="predicted"/>
<gene>
    <name evidence="1" type="ORF">ABVT43_20710</name>
</gene>
<evidence type="ECO:0000313" key="1">
    <source>
        <dbReference type="EMBL" id="MET1257565.1"/>
    </source>
</evidence>
<dbReference type="EMBL" id="JBEVCJ010000106">
    <property type="protein sequence ID" value="MET1257565.1"/>
    <property type="molecule type" value="Genomic_DNA"/>
</dbReference>